<evidence type="ECO:0000313" key="2">
    <source>
        <dbReference type="Proteomes" id="UP001298424"/>
    </source>
</evidence>
<dbReference type="Pfam" id="PF14334">
    <property type="entry name" value="DUF4390"/>
    <property type="match status" value="1"/>
</dbReference>
<accession>A0ABS9NNH0</accession>
<protein>
    <submittedName>
        <fullName evidence="1">DUF4390 domain-containing protein</fullName>
    </submittedName>
</protein>
<evidence type="ECO:0000313" key="1">
    <source>
        <dbReference type="EMBL" id="MCG6504336.1"/>
    </source>
</evidence>
<proteinExistence type="predicted"/>
<dbReference type="Proteomes" id="UP001298424">
    <property type="component" value="Unassembled WGS sequence"/>
</dbReference>
<dbReference type="EMBL" id="JAKOOW010000026">
    <property type="protein sequence ID" value="MCG6504336.1"/>
    <property type="molecule type" value="Genomic_DNA"/>
</dbReference>
<reference evidence="1 2" key="1">
    <citation type="submission" date="2022-02" db="EMBL/GenBank/DDBJ databases">
        <title>Genome sequence data of Kingella unionensis sp. nov. strain CICC 24913 (CCUG 75125).</title>
        <authorList>
            <person name="Xiao M."/>
        </authorList>
    </citation>
    <scope>NUCLEOTIDE SEQUENCE [LARGE SCALE GENOMIC DNA]</scope>
    <source>
        <strain evidence="1 2">CICC 24913</strain>
    </source>
</reference>
<gene>
    <name evidence="1" type="ORF">MB824_07490</name>
</gene>
<keyword evidence="2" id="KW-1185">Reference proteome</keyword>
<comment type="caution">
    <text evidence="1">The sequence shown here is derived from an EMBL/GenBank/DDBJ whole genome shotgun (WGS) entry which is preliminary data.</text>
</comment>
<dbReference type="RefSeq" id="WP_238747718.1">
    <property type="nucleotide sequence ID" value="NZ_JAKOOW010000026.1"/>
</dbReference>
<name>A0ABS9NNH0_9NEIS</name>
<sequence length="221" mass="24745">MAFITRLSANGRRCEPYSPFRLLFRLKSSLKRLPACVLALALLALPLGAAAEGIKPTRREAVLTADGRLSISSRFQTDLPDQLKDALQQGVPLEFLLSYQLEKPTLAAYRFRVTQLISNENTVGYKLSYHPLTRRYRITVGTFSTEYNSLQTALKAVGAIANWKVLNKDALSDIEANEIKAQIRLNLSMGNLPKPFQINALTSKSWNLDSGWQTLQVKPQH</sequence>
<organism evidence="1 2">
    <name type="scientific">Kingella pumchi</name>
    <dbReference type="NCBI Taxonomy" id="2779506"/>
    <lineage>
        <taxon>Bacteria</taxon>
        <taxon>Pseudomonadati</taxon>
        <taxon>Pseudomonadota</taxon>
        <taxon>Betaproteobacteria</taxon>
        <taxon>Neisseriales</taxon>
        <taxon>Neisseriaceae</taxon>
        <taxon>Kingella</taxon>
    </lineage>
</organism>
<dbReference type="InterPro" id="IPR025500">
    <property type="entry name" value="DUF4390"/>
</dbReference>